<feature type="active site" description="Proton donor/acceptor" evidence="10">
    <location>
        <position position="435"/>
    </location>
</feature>
<dbReference type="AlphaFoldDB" id="A0A915D502"/>
<dbReference type="Gene3D" id="3.30.70.3450">
    <property type="match status" value="1"/>
</dbReference>
<sequence>MNSSEEFNVPKTFRDESLKWNGWGYADSHFTISPAGDVYLVSDRYEQLNGKIMPQLRPWIEQNVGVDLAYKTPSITFHQLQEQCPKPKLSAPFLQFLFLTASPSQMLLLTELTDPMDKPYLVVWVKSEAEVQKVVEAANQHDVVLIPFGGGTSVSNALKAGILGQHLERQLNARGFTCGHEPDSIEFSSLGGWISTRASGMKKNRYGNIEDLLIHVNMVTHRGVLRKQCQVPRISSGPDIHQVILGSEGTYGVITEATLKIFPKPGCIKYGSIVFPEFSLGVKFFRQVAKERCQCASLRLVDNAQFKMGQAMKVKSESILHDWQSALSRLYITRWKGFDVDKMVAATCVFEGTGEENGLYGYRLTFAIAYLRDLAMDYSVVGESFETSIPWEKVENVCRNVTILLKTESKKHGVKYPVLATCRVTQVYDSGACVYFYFGFNYRGLDKDPVHVYEQIETAARKEILACGGSVSHHHARSRCISLHNTLINFKMKKLCKNISHALPAGMTWSLIVGCTGAFFYILVPAIISQLGMLGWCLCGVDLALFLFLLSNLFMATTMDPGIHPIATSSEETMLDDFRSPLYKNVEINGITVRMKWCVTCKFYRPPRSSHCSVCNRCIDSFDHHCPWVHNCVGRRNYRYFFLFLVFLSLHMLCVFALCLTYTLTSRKDILTRPNLCSIILMSLCALLAVPVIGLTGFHIVLVLRARTTNEQVTGKFRSGFNPFTVGCWGNFRRAICTSQFPTYQQHNLKKDGHIPMRRSEDTGSVGTALSLRAQSSSHNLSRVASTTERRAQNDSRCNLYEEDEDDEVSTKYSGFKNSRNDAYNQSSSTSSFTKQIAKEPLLSGSDKSSIITHSWSNDQAFSNSRTTNNDNNNTTAPSLPSSQSLLVDSASTNGISNNTRIAPAKPPLKFTEAVLVHDSLSACKSNV</sequence>
<feature type="compositionally biased region" description="Polar residues" evidence="14">
    <location>
        <begin position="774"/>
        <end position="787"/>
    </location>
</feature>
<dbReference type="PROSITE" id="PS51387">
    <property type="entry name" value="FAD_PCMH"/>
    <property type="match status" value="1"/>
</dbReference>
<evidence type="ECO:0000259" key="16">
    <source>
        <dbReference type="PROSITE" id="PS51387"/>
    </source>
</evidence>
<feature type="binding site" evidence="12">
    <location>
        <begin position="248"/>
        <end position="254"/>
    </location>
    <ligand>
        <name>FAD</name>
        <dbReference type="ChEBI" id="CHEBI:57692"/>
    </ligand>
</feature>
<evidence type="ECO:0000256" key="6">
    <source>
        <dbReference type="ARBA" id="ARBA00022692"/>
    </source>
</evidence>
<dbReference type="InterPro" id="IPR016169">
    <property type="entry name" value="FAD-bd_PCMH_sub2"/>
</dbReference>
<dbReference type="InterPro" id="IPR004113">
    <property type="entry name" value="FAD-bd_oxidored_4_C"/>
</dbReference>
<comment type="subcellular location">
    <subcellularLocation>
        <location evidence="1">Membrane</location>
        <topology evidence="1">Multi-pass membrane protein</topology>
    </subcellularLocation>
</comment>
<feature type="site" description="Important for enzyme activity" evidence="13">
    <location>
        <position position="299"/>
    </location>
</feature>
<evidence type="ECO:0000256" key="10">
    <source>
        <dbReference type="PIRSR" id="PIRSR625650-1"/>
    </source>
</evidence>
<dbReference type="Pfam" id="PF01529">
    <property type="entry name" value="DHHC"/>
    <property type="match status" value="1"/>
</dbReference>
<dbReference type="InterPro" id="IPR016164">
    <property type="entry name" value="FAD-linked_Oxase-like_C"/>
</dbReference>
<evidence type="ECO:0000313" key="17">
    <source>
        <dbReference type="Proteomes" id="UP000887574"/>
    </source>
</evidence>
<evidence type="ECO:0000256" key="7">
    <source>
        <dbReference type="ARBA" id="ARBA00022827"/>
    </source>
</evidence>
<dbReference type="GO" id="GO:0008610">
    <property type="term" value="P:lipid biosynthetic process"/>
    <property type="evidence" value="ECO:0007669"/>
    <property type="project" value="InterPro"/>
</dbReference>
<evidence type="ECO:0000256" key="11">
    <source>
        <dbReference type="PIRSR" id="PIRSR625650-2"/>
    </source>
</evidence>
<keyword evidence="9 15" id="KW-0472">Membrane</keyword>
<reference evidence="18" key="1">
    <citation type="submission" date="2022-11" db="UniProtKB">
        <authorList>
            <consortium name="WormBaseParasite"/>
        </authorList>
    </citation>
    <scope>IDENTIFICATION</scope>
</reference>
<evidence type="ECO:0000256" key="1">
    <source>
        <dbReference type="ARBA" id="ARBA00004141"/>
    </source>
</evidence>
<dbReference type="GO" id="GO:0016409">
    <property type="term" value="F:palmitoyltransferase activity"/>
    <property type="evidence" value="ECO:0007669"/>
    <property type="project" value="InterPro"/>
</dbReference>
<dbReference type="SUPFAM" id="SSF56176">
    <property type="entry name" value="FAD-binding/transporter-associated domain-like"/>
    <property type="match status" value="1"/>
</dbReference>
<dbReference type="GO" id="GO:0005777">
    <property type="term" value="C:peroxisome"/>
    <property type="evidence" value="ECO:0007669"/>
    <property type="project" value="UniProtKB-ARBA"/>
</dbReference>
<comment type="cofactor">
    <cofactor evidence="12">
        <name>FAD</name>
        <dbReference type="ChEBI" id="CHEBI:57692"/>
    </cofactor>
</comment>
<dbReference type="InterPro" id="IPR001594">
    <property type="entry name" value="Palmitoyltrfase_DHHC"/>
</dbReference>
<evidence type="ECO:0000256" key="15">
    <source>
        <dbReference type="SAM" id="Phobius"/>
    </source>
</evidence>
<evidence type="ECO:0000256" key="3">
    <source>
        <dbReference type="ARBA" id="ARBA00008000"/>
    </source>
</evidence>
<dbReference type="GO" id="GO:0071949">
    <property type="term" value="F:FAD binding"/>
    <property type="evidence" value="ECO:0007669"/>
    <property type="project" value="InterPro"/>
</dbReference>
<dbReference type="Gene3D" id="3.30.160.650">
    <property type="match status" value="1"/>
</dbReference>
<comment type="similarity">
    <text evidence="3">Belongs to the FAD-binding oxidoreductase/transferase type 4 family.</text>
</comment>
<keyword evidence="17" id="KW-1185">Reference proteome</keyword>
<evidence type="ECO:0000313" key="18">
    <source>
        <dbReference type="WBParaSite" id="jg15645"/>
    </source>
</evidence>
<keyword evidence="5" id="KW-0285">Flavoprotein</keyword>
<name>A0A915D502_9BILA</name>
<evidence type="ECO:0000256" key="12">
    <source>
        <dbReference type="PIRSR" id="PIRSR625650-3"/>
    </source>
</evidence>
<dbReference type="Proteomes" id="UP000887574">
    <property type="component" value="Unplaced"/>
</dbReference>
<feature type="transmembrane region" description="Helical" evidence="15">
    <location>
        <begin position="640"/>
        <end position="664"/>
    </location>
</feature>
<evidence type="ECO:0000256" key="9">
    <source>
        <dbReference type="ARBA" id="ARBA00023136"/>
    </source>
</evidence>
<dbReference type="WBParaSite" id="jg15645">
    <property type="protein sequence ID" value="jg15645"/>
    <property type="gene ID" value="jg15645"/>
</dbReference>
<organism evidence="17 18">
    <name type="scientific">Ditylenchus dipsaci</name>
    <dbReference type="NCBI Taxonomy" id="166011"/>
    <lineage>
        <taxon>Eukaryota</taxon>
        <taxon>Metazoa</taxon>
        <taxon>Ecdysozoa</taxon>
        <taxon>Nematoda</taxon>
        <taxon>Chromadorea</taxon>
        <taxon>Rhabditida</taxon>
        <taxon>Tylenchina</taxon>
        <taxon>Tylenchomorpha</taxon>
        <taxon>Sphaerularioidea</taxon>
        <taxon>Anguinidae</taxon>
        <taxon>Anguininae</taxon>
        <taxon>Ditylenchus</taxon>
    </lineage>
</organism>
<evidence type="ECO:0000256" key="2">
    <source>
        <dbReference type="ARBA" id="ARBA00004670"/>
    </source>
</evidence>
<feature type="domain" description="FAD-binding PCMH-type" evidence="16">
    <location>
        <begin position="160"/>
        <end position="264"/>
    </location>
</feature>
<dbReference type="PROSITE" id="PS50216">
    <property type="entry name" value="DHHC"/>
    <property type="match status" value="1"/>
</dbReference>
<dbReference type="InterPro" id="IPR006094">
    <property type="entry name" value="Oxid_FAD_bind_N"/>
</dbReference>
<accession>A0A915D502</accession>
<evidence type="ECO:0000256" key="5">
    <source>
        <dbReference type="ARBA" id="ARBA00022630"/>
    </source>
</evidence>
<dbReference type="GO" id="GO:0008609">
    <property type="term" value="F:alkylglycerone-phosphate synthase activity"/>
    <property type="evidence" value="ECO:0007669"/>
    <property type="project" value="UniProtKB-EC"/>
</dbReference>
<feature type="transmembrane region" description="Helical" evidence="15">
    <location>
        <begin position="676"/>
        <end position="704"/>
    </location>
</feature>
<dbReference type="InterPro" id="IPR025650">
    <property type="entry name" value="Alkyl-DHAP_Synthase"/>
</dbReference>
<dbReference type="PANTHER" id="PTHR46568:SF1">
    <property type="entry name" value="ALKYLDIHYDROXYACETONEPHOSPHATE SYNTHASE, PEROXISOMAL"/>
    <property type="match status" value="1"/>
</dbReference>
<keyword evidence="8 15" id="KW-1133">Transmembrane helix</keyword>
<dbReference type="InterPro" id="IPR016166">
    <property type="entry name" value="FAD-bd_PCMH"/>
</dbReference>
<feature type="compositionally biased region" description="Polar residues" evidence="14">
    <location>
        <begin position="811"/>
        <end position="833"/>
    </location>
</feature>
<evidence type="ECO:0000256" key="8">
    <source>
        <dbReference type="ARBA" id="ARBA00022989"/>
    </source>
</evidence>
<feature type="transmembrane region" description="Helical" evidence="15">
    <location>
        <begin position="502"/>
        <end position="524"/>
    </location>
</feature>
<feature type="binding site" evidence="11">
    <location>
        <position position="372"/>
    </location>
    <ligand>
        <name>substrate</name>
    </ligand>
</feature>
<evidence type="ECO:0000256" key="4">
    <source>
        <dbReference type="ARBA" id="ARBA00012385"/>
    </source>
</evidence>
<dbReference type="Pfam" id="PF02913">
    <property type="entry name" value="FAD-oxidase_C"/>
    <property type="match status" value="1"/>
</dbReference>
<dbReference type="Gene3D" id="3.30.465.10">
    <property type="match status" value="2"/>
</dbReference>
<feature type="binding site" evidence="12">
    <location>
        <begin position="196"/>
        <end position="199"/>
    </location>
    <ligand>
        <name>FAD</name>
        <dbReference type="ChEBI" id="CHEBI:57692"/>
    </ligand>
</feature>
<dbReference type="Gene3D" id="3.30.300.330">
    <property type="match status" value="1"/>
</dbReference>
<dbReference type="GO" id="GO:0016020">
    <property type="term" value="C:membrane"/>
    <property type="evidence" value="ECO:0007669"/>
    <property type="project" value="UniProtKB-SubCell"/>
</dbReference>
<proteinExistence type="inferred from homology"/>
<dbReference type="Pfam" id="PF01565">
    <property type="entry name" value="FAD_binding_4"/>
    <property type="match status" value="2"/>
</dbReference>
<feature type="transmembrane region" description="Helical" evidence="15">
    <location>
        <begin position="531"/>
        <end position="550"/>
    </location>
</feature>
<feature type="binding site" evidence="12">
    <location>
        <begin position="147"/>
        <end position="153"/>
    </location>
    <ligand>
        <name>FAD</name>
        <dbReference type="ChEBI" id="CHEBI:57692"/>
    </ligand>
</feature>
<dbReference type="SUPFAM" id="SSF55103">
    <property type="entry name" value="FAD-linked oxidases, C-terminal domain"/>
    <property type="match status" value="1"/>
</dbReference>
<keyword evidence="7 12" id="KW-0274">FAD</keyword>
<feature type="region of interest" description="Disordered" evidence="14">
    <location>
        <begin position="860"/>
        <end position="885"/>
    </location>
</feature>
<keyword evidence="6 15" id="KW-0812">Transmembrane</keyword>
<evidence type="ECO:0000256" key="13">
    <source>
        <dbReference type="PIRSR" id="PIRSR625650-4"/>
    </source>
</evidence>
<feature type="region of interest" description="Disordered" evidence="14">
    <location>
        <begin position="774"/>
        <end position="833"/>
    </location>
</feature>
<protein>
    <recommendedName>
        <fullName evidence="4">alkylglycerone-phosphate synthase</fullName>
        <ecNumber evidence="4">2.5.1.26</ecNumber>
    </recommendedName>
</protein>
<dbReference type="EC" id="2.5.1.26" evidence="4"/>
<evidence type="ECO:0000256" key="14">
    <source>
        <dbReference type="SAM" id="MobiDB-lite"/>
    </source>
</evidence>
<dbReference type="PANTHER" id="PTHR46568">
    <property type="entry name" value="ALKYLDIHYDROXYACETONEPHOSPHATE SYNTHASE, PEROXISOMAL"/>
    <property type="match status" value="1"/>
</dbReference>
<feature type="compositionally biased region" description="Low complexity" evidence="14">
    <location>
        <begin position="867"/>
        <end position="876"/>
    </location>
</feature>
<comment type="pathway">
    <text evidence="2">Glycerolipid metabolism; ether lipid biosynthesis.</text>
</comment>
<dbReference type="InterPro" id="IPR036318">
    <property type="entry name" value="FAD-bd_PCMH-like_sf"/>
</dbReference>